<dbReference type="EC" id="3.1.1.96" evidence="2 5"/>
<evidence type="ECO:0000256" key="2">
    <source>
        <dbReference type="ARBA" id="ARBA00013056"/>
    </source>
</evidence>
<name>C1EIX9_MICCC</name>
<dbReference type="GO" id="GO:0106026">
    <property type="term" value="F:Gly-tRNA(Ala) deacylase activity"/>
    <property type="evidence" value="ECO:0007669"/>
    <property type="project" value="RHEA"/>
</dbReference>
<dbReference type="KEGG" id="mis:MICPUN_98408"/>
<dbReference type="FunCoup" id="C1EIX9">
    <property type="interactions" value="1250"/>
</dbReference>
<comment type="catalytic activity">
    <reaction evidence="3">
        <text>glycyl-tRNA(Ala) + H2O = tRNA(Ala) + glycine + H(+)</text>
        <dbReference type="Rhea" id="RHEA:53744"/>
        <dbReference type="Rhea" id="RHEA-COMP:9657"/>
        <dbReference type="Rhea" id="RHEA-COMP:13640"/>
        <dbReference type="ChEBI" id="CHEBI:15377"/>
        <dbReference type="ChEBI" id="CHEBI:15378"/>
        <dbReference type="ChEBI" id="CHEBI:57305"/>
        <dbReference type="ChEBI" id="CHEBI:78442"/>
        <dbReference type="ChEBI" id="CHEBI:78522"/>
        <dbReference type="EC" id="3.1.1.96"/>
    </reaction>
</comment>
<accession>C1EIX9</accession>
<dbReference type="PANTHER" id="PTHR10472:SF5">
    <property type="entry name" value="D-AMINOACYL-TRNA DEACYLASE 1"/>
    <property type="match status" value="1"/>
</dbReference>
<dbReference type="Gene3D" id="3.50.80.10">
    <property type="entry name" value="D-tyrosyl-tRNA(Tyr) deacylase"/>
    <property type="match status" value="1"/>
</dbReference>
<keyword evidence="7" id="KW-1185">Reference proteome</keyword>
<dbReference type="OrthoDB" id="275783at2759"/>
<comment type="subcellular location">
    <subcellularLocation>
        <location evidence="5">Cytoplasm</location>
    </subcellularLocation>
</comment>
<evidence type="ECO:0000313" key="6">
    <source>
        <dbReference type="EMBL" id="ACO68093.1"/>
    </source>
</evidence>
<evidence type="ECO:0000256" key="4">
    <source>
        <dbReference type="ARBA" id="ARBA00048018"/>
    </source>
</evidence>
<dbReference type="InterPro" id="IPR023509">
    <property type="entry name" value="DTD-like_sf"/>
</dbReference>
<dbReference type="GO" id="GO:0000049">
    <property type="term" value="F:tRNA binding"/>
    <property type="evidence" value="ECO:0007669"/>
    <property type="project" value="UniProtKB-KW"/>
</dbReference>
<dbReference type="AlphaFoldDB" id="C1EIX9"/>
<dbReference type="RefSeq" id="XP_002506835.1">
    <property type="nucleotide sequence ID" value="XM_002506789.1"/>
</dbReference>
<dbReference type="Proteomes" id="UP000002009">
    <property type="component" value="Chromosome 16"/>
</dbReference>
<gene>
    <name evidence="6" type="ORF">MICPUN_98408</name>
</gene>
<keyword evidence="5" id="KW-0820">tRNA-binding</keyword>
<dbReference type="OMA" id="VFGADMK"/>
<evidence type="ECO:0000256" key="3">
    <source>
        <dbReference type="ARBA" id="ARBA00047676"/>
    </source>
</evidence>
<dbReference type="HAMAP" id="MF_00518">
    <property type="entry name" value="Deacylase_Dtd"/>
    <property type="match status" value="1"/>
</dbReference>
<comment type="catalytic activity">
    <reaction evidence="4">
        <text>a D-aminoacyl-tRNA + H2O = a tRNA + a D-alpha-amino acid + H(+)</text>
        <dbReference type="Rhea" id="RHEA:13953"/>
        <dbReference type="Rhea" id="RHEA-COMP:10123"/>
        <dbReference type="Rhea" id="RHEA-COMP:10124"/>
        <dbReference type="ChEBI" id="CHEBI:15377"/>
        <dbReference type="ChEBI" id="CHEBI:15378"/>
        <dbReference type="ChEBI" id="CHEBI:59871"/>
        <dbReference type="ChEBI" id="CHEBI:78442"/>
        <dbReference type="ChEBI" id="CHEBI:79333"/>
        <dbReference type="EC" id="3.1.1.96"/>
    </reaction>
</comment>
<dbReference type="GeneID" id="8249612"/>
<keyword evidence="5" id="KW-0378">Hydrolase</keyword>
<evidence type="ECO:0000313" key="7">
    <source>
        <dbReference type="Proteomes" id="UP000002009"/>
    </source>
</evidence>
<dbReference type="SUPFAM" id="SSF69500">
    <property type="entry name" value="DTD-like"/>
    <property type="match status" value="1"/>
</dbReference>
<dbReference type="InParanoid" id="C1EIX9"/>
<dbReference type="GO" id="GO:0051500">
    <property type="term" value="F:D-tyrosyl-tRNA(Tyr) deacylase activity"/>
    <property type="evidence" value="ECO:0007669"/>
    <property type="project" value="TreeGrafter"/>
</dbReference>
<sequence>MRAVIQRVKSASVTVDGAVVSSIGPGLVVLVGIGGDDTEEDAEYVAGKCLRARLFPGDPPLGEGGAKNWDGAKPWDRSVMDIDGEVLFVSQFTLHGYFKGNRPDFHRAMAPEQAKAFYRDFLACARERVYAGKGTRIKDGIFGAKMDVALVNDGPVTLLMDSRDRK</sequence>
<dbReference type="STRING" id="296587.C1EIX9"/>
<protein>
    <recommendedName>
        <fullName evidence="2 5">D-aminoacyl-tRNA deacylase</fullName>
        <ecNumber evidence="2 5">3.1.1.96</ecNumber>
    </recommendedName>
</protein>
<reference evidence="6 7" key="1">
    <citation type="journal article" date="2009" name="Science">
        <title>Green evolution and dynamic adaptations revealed by genomes of the marine picoeukaryotes Micromonas.</title>
        <authorList>
            <person name="Worden A.Z."/>
            <person name="Lee J.H."/>
            <person name="Mock T."/>
            <person name="Rouze P."/>
            <person name="Simmons M.P."/>
            <person name="Aerts A.L."/>
            <person name="Allen A.E."/>
            <person name="Cuvelier M.L."/>
            <person name="Derelle E."/>
            <person name="Everett M.V."/>
            <person name="Foulon E."/>
            <person name="Grimwood J."/>
            <person name="Gundlach H."/>
            <person name="Henrissat B."/>
            <person name="Napoli C."/>
            <person name="McDonald S.M."/>
            <person name="Parker M.S."/>
            <person name="Rombauts S."/>
            <person name="Salamov A."/>
            <person name="Von Dassow P."/>
            <person name="Badger J.H."/>
            <person name="Coutinho P.M."/>
            <person name="Demir E."/>
            <person name="Dubchak I."/>
            <person name="Gentemann C."/>
            <person name="Eikrem W."/>
            <person name="Gready J.E."/>
            <person name="John U."/>
            <person name="Lanier W."/>
            <person name="Lindquist E.A."/>
            <person name="Lucas S."/>
            <person name="Mayer K.F."/>
            <person name="Moreau H."/>
            <person name="Not F."/>
            <person name="Otillar R."/>
            <person name="Panaud O."/>
            <person name="Pangilinan J."/>
            <person name="Paulsen I."/>
            <person name="Piegu B."/>
            <person name="Poliakov A."/>
            <person name="Robbens S."/>
            <person name="Schmutz J."/>
            <person name="Toulza E."/>
            <person name="Wyss T."/>
            <person name="Zelensky A."/>
            <person name="Zhou K."/>
            <person name="Armbrust E.V."/>
            <person name="Bhattacharya D."/>
            <person name="Goodenough U.W."/>
            <person name="Van de Peer Y."/>
            <person name="Grigoriev I.V."/>
        </authorList>
    </citation>
    <scope>NUCLEOTIDE SEQUENCE [LARGE SCALE GENOMIC DNA]</scope>
    <source>
        <strain evidence="7">RCC299 / NOUM17</strain>
    </source>
</reference>
<organism evidence="6 7">
    <name type="scientific">Micromonas commoda (strain RCC299 / NOUM17 / CCMP2709)</name>
    <name type="common">Picoplanktonic green alga</name>
    <dbReference type="NCBI Taxonomy" id="296587"/>
    <lineage>
        <taxon>Eukaryota</taxon>
        <taxon>Viridiplantae</taxon>
        <taxon>Chlorophyta</taxon>
        <taxon>Mamiellophyceae</taxon>
        <taxon>Mamiellales</taxon>
        <taxon>Mamiellaceae</taxon>
        <taxon>Micromonas</taxon>
    </lineage>
</organism>
<evidence type="ECO:0000256" key="1">
    <source>
        <dbReference type="ARBA" id="ARBA00009673"/>
    </source>
</evidence>
<dbReference type="GO" id="GO:0005737">
    <property type="term" value="C:cytoplasm"/>
    <property type="evidence" value="ECO:0007669"/>
    <property type="project" value="UniProtKB-SubCell"/>
</dbReference>
<comment type="similarity">
    <text evidence="1 5">Belongs to the DTD family.</text>
</comment>
<dbReference type="InterPro" id="IPR003732">
    <property type="entry name" value="Daa-tRNA_deacyls_DTD"/>
</dbReference>
<dbReference type="PANTHER" id="PTHR10472">
    <property type="entry name" value="D-TYROSYL-TRNA TYR DEACYLASE"/>
    <property type="match status" value="1"/>
</dbReference>
<evidence type="ECO:0000256" key="5">
    <source>
        <dbReference type="RuleBase" id="RU003470"/>
    </source>
</evidence>
<dbReference type="eggNOG" id="KOG3323">
    <property type="taxonomic scope" value="Eukaryota"/>
</dbReference>
<dbReference type="EMBL" id="CP001334">
    <property type="protein sequence ID" value="ACO68093.1"/>
    <property type="molecule type" value="Genomic_DNA"/>
</dbReference>
<dbReference type="Pfam" id="PF02580">
    <property type="entry name" value="Tyr_Deacylase"/>
    <property type="match status" value="1"/>
</dbReference>
<dbReference type="FunFam" id="3.50.80.10:FF:000001">
    <property type="entry name" value="D-aminoacyl-tRNA deacylase"/>
    <property type="match status" value="1"/>
</dbReference>
<keyword evidence="5" id="KW-0694">RNA-binding</keyword>
<dbReference type="NCBIfam" id="TIGR00256">
    <property type="entry name" value="D-aminoacyl-tRNA deacylase"/>
    <property type="match status" value="1"/>
</dbReference>
<proteinExistence type="inferred from homology"/>
<keyword evidence="5" id="KW-0963">Cytoplasm</keyword>